<keyword evidence="3" id="KW-1185">Reference proteome</keyword>
<sequence>MVLHMTSQLMFVAIELIKSKQKVFCCYVYASNSGVERRILWNELRNIKAITRGCPWLLMGDFNVTLNLEEHSAGGSKINGDMQDFRDCVNDIEVEDINSSGMFFTWIKLPLKPETSVLKKLDRVMISTDFIDKYGNAYASFLPFLISDHSPVVLHIPNTLDKKKKSFRFSNFVAEKPEFLDVVKKEWKCDCDGYSMYKLIQKMKRMKDPLNRIAWKNGNLFQNVKKLEADVKMAQVEVEANPSCSIRKEKLSQVLNEYNIAIDDEEKLLAQKAKVKWLSEGDKNTKYFHNVIKSRRNSNRVRGVCDENGNWFEGDNVAVQFVNHFEKFLGNKGDVEQIENPSELFTNKISQGKAEDMVREVTNKEIKDAIFDIGNDKAPGPDGFTTTFFKKSWEIVGNDVCDAVKEFFKANKLLGEVNATLITLVPKIQNPNKVSDFMPIACCNVVYKCISKIITKRIQECLADIISIN</sequence>
<proteinExistence type="predicted"/>
<reference evidence="2" key="1">
    <citation type="journal article" date="2022" name="Int. J. Mol. Sci.">
        <title>Draft Genome of Tanacetum Coccineum: Genomic Comparison of Closely Related Tanacetum-Family Plants.</title>
        <authorList>
            <person name="Yamashiro T."/>
            <person name="Shiraishi A."/>
            <person name="Nakayama K."/>
            <person name="Satake H."/>
        </authorList>
    </citation>
    <scope>NUCLEOTIDE SEQUENCE</scope>
</reference>
<reference evidence="2" key="2">
    <citation type="submission" date="2022-01" db="EMBL/GenBank/DDBJ databases">
        <authorList>
            <person name="Yamashiro T."/>
            <person name="Shiraishi A."/>
            <person name="Satake H."/>
            <person name="Nakayama K."/>
        </authorList>
    </citation>
    <scope>NUCLEOTIDE SEQUENCE</scope>
</reference>
<dbReference type="GO" id="GO:0003964">
    <property type="term" value="F:RNA-directed DNA polymerase activity"/>
    <property type="evidence" value="ECO:0007669"/>
    <property type="project" value="UniProtKB-KW"/>
</dbReference>
<evidence type="ECO:0000313" key="3">
    <source>
        <dbReference type="Proteomes" id="UP001151760"/>
    </source>
</evidence>
<dbReference type="InterPro" id="IPR036691">
    <property type="entry name" value="Endo/exonu/phosph_ase_sf"/>
</dbReference>
<evidence type="ECO:0000313" key="2">
    <source>
        <dbReference type="EMBL" id="GJT03880.1"/>
    </source>
</evidence>
<keyword evidence="2" id="KW-0808">Transferase</keyword>
<keyword evidence="1" id="KW-0175">Coiled coil</keyword>
<dbReference type="SUPFAM" id="SSF56219">
    <property type="entry name" value="DNase I-like"/>
    <property type="match status" value="1"/>
</dbReference>
<accession>A0ABQ5AMH8</accession>
<dbReference type="Proteomes" id="UP001151760">
    <property type="component" value="Unassembled WGS sequence"/>
</dbReference>
<keyword evidence="2" id="KW-0548">Nucleotidyltransferase</keyword>
<evidence type="ECO:0000256" key="1">
    <source>
        <dbReference type="SAM" id="Coils"/>
    </source>
</evidence>
<name>A0ABQ5AMH8_9ASTR</name>
<dbReference type="Gene3D" id="3.60.10.10">
    <property type="entry name" value="Endonuclease/exonuclease/phosphatase"/>
    <property type="match status" value="1"/>
</dbReference>
<feature type="coiled-coil region" evidence="1">
    <location>
        <begin position="217"/>
        <end position="268"/>
    </location>
</feature>
<dbReference type="PANTHER" id="PTHR33710:SF79">
    <property type="entry name" value="OS06G0205337 PROTEIN"/>
    <property type="match status" value="1"/>
</dbReference>
<dbReference type="EMBL" id="BQNB010012464">
    <property type="protein sequence ID" value="GJT03880.1"/>
    <property type="molecule type" value="Genomic_DNA"/>
</dbReference>
<comment type="caution">
    <text evidence="2">The sequence shown here is derived from an EMBL/GenBank/DDBJ whole genome shotgun (WGS) entry which is preliminary data.</text>
</comment>
<protein>
    <submittedName>
        <fullName evidence="2">RNA-directed DNA polymerase, eukaryota, reverse transcriptase zinc-binding domain protein</fullName>
    </submittedName>
</protein>
<organism evidence="2 3">
    <name type="scientific">Tanacetum coccineum</name>
    <dbReference type="NCBI Taxonomy" id="301880"/>
    <lineage>
        <taxon>Eukaryota</taxon>
        <taxon>Viridiplantae</taxon>
        <taxon>Streptophyta</taxon>
        <taxon>Embryophyta</taxon>
        <taxon>Tracheophyta</taxon>
        <taxon>Spermatophyta</taxon>
        <taxon>Magnoliopsida</taxon>
        <taxon>eudicotyledons</taxon>
        <taxon>Gunneridae</taxon>
        <taxon>Pentapetalae</taxon>
        <taxon>asterids</taxon>
        <taxon>campanulids</taxon>
        <taxon>Asterales</taxon>
        <taxon>Asteraceae</taxon>
        <taxon>Asteroideae</taxon>
        <taxon>Anthemideae</taxon>
        <taxon>Anthemidinae</taxon>
        <taxon>Tanacetum</taxon>
    </lineage>
</organism>
<keyword evidence="2" id="KW-0695">RNA-directed DNA polymerase</keyword>
<gene>
    <name evidence="2" type="ORF">Tco_0838342</name>
</gene>
<dbReference type="PANTHER" id="PTHR33710">
    <property type="entry name" value="BNAC02G09200D PROTEIN"/>
    <property type="match status" value="1"/>
</dbReference>